<feature type="non-terminal residue" evidence="1">
    <location>
        <position position="123"/>
    </location>
</feature>
<protein>
    <submittedName>
        <fullName evidence="1">Uncharacterized protein</fullName>
    </submittedName>
</protein>
<gene>
    <name evidence="1" type="ORF">GN958_ATG18517</name>
</gene>
<sequence length="123" mass="14590">CNEWELEEGYPCSHRNLRQYKTKAEDQSRRIMEHSRWLQYVHYYFAGVRLSRSKEDLCDACTRIETLQLNPDIPDSERTKLVAEKEFHLDAAINQRRAMSAFVKQYVAQKAPKQTILKKLSQI</sequence>
<accession>A0A8S9U049</accession>
<name>A0A8S9U049_PHYIN</name>
<dbReference type="AlphaFoldDB" id="A0A8S9U049"/>
<proteinExistence type="predicted"/>
<organism evidence="1 2">
    <name type="scientific">Phytophthora infestans</name>
    <name type="common">Potato late blight agent</name>
    <name type="synonym">Botrytis infestans</name>
    <dbReference type="NCBI Taxonomy" id="4787"/>
    <lineage>
        <taxon>Eukaryota</taxon>
        <taxon>Sar</taxon>
        <taxon>Stramenopiles</taxon>
        <taxon>Oomycota</taxon>
        <taxon>Peronosporomycetes</taxon>
        <taxon>Peronosporales</taxon>
        <taxon>Peronosporaceae</taxon>
        <taxon>Phytophthora</taxon>
    </lineage>
</organism>
<evidence type="ECO:0000313" key="1">
    <source>
        <dbReference type="EMBL" id="KAF4132284.1"/>
    </source>
</evidence>
<feature type="non-terminal residue" evidence="1">
    <location>
        <position position="1"/>
    </location>
</feature>
<dbReference type="EMBL" id="JAACNO010002553">
    <property type="protein sequence ID" value="KAF4132284.1"/>
    <property type="molecule type" value="Genomic_DNA"/>
</dbReference>
<reference evidence="1" key="1">
    <citation type="submission" date="2020-03" db="EMBL/GenBank/DDBJ databases">
        <title>Hybrid Assembly of Korean Phytophthora infestans isolates.</title>
        <authorList>
            <person name="Prokchorchik M."/>
            <person name="Lee Y."/>
            <person name="Seo J."/>
            <person name="Cho J.-H."/>
            <person name="Park Y.-E."/>
            <person name="Jang D.-C."/>
            <person name="Im J.-S."/>
            <person name="Choi J.-G."/>
            <person name="Park H.-J."/>
            <person name="Lee G.-B."/>
            <person name="Lee Y.-G."/>
            <person name="Hong S.-Y."/>
            <person name="Cho K."/>
            <person name="Sohn K.H."/>
        </authorList>
    </citation>
    <scope>NUCLEOTIDE SEQUENCE</scope>
    <source>
        <strain evidence="1">KR_2_A2</strain>
    </source>
</reference>
<dbReference type="Proteomes" id="UP000704712">
    <property type="component" value="Unassembled WGS sequence"/>
</dbReference>
<comment type="caution">
    <text evidence="1">The sequence shown here is derived from an EMBL/GenBank/DDBJ whole genome shotgun (WGS) entry which is preliminary data.</text>
</comment>
<evidence type="ECO:0000313" key="2">
    <source>
        <dbReference type="Proteomes" id="UP000704712"/>
    </source>
</evidence>